<dbReference type="Pfam" id="PF13338">
    <property type="entry name" value="AbiEi_4"/>
    <property type="match status" value="1"/>
</dbReference>
<name>A0A285TS95_9PROT</name>
<dbReference type="AlphaFoldDB" id="A0A285TS95"/>
<feature type="domain" description="AbiEi antitoxin N-terminal" evidence="1">
    <location>
        <begin position="7"/>
        <end position="53"/>
    </location>
</feature>
<proteinExistence type="predicted"/>
<reference evidence="2 3" key="1">
    <citation type="submission" date="2017-08" db="EMBL/GenBank/DDBJ databases">
        <authorList>
            <person name="de Groot N.N."/>
        </authorList>
    </citation>
    <scope>NUCLEOTIDE SEQUENCE [LARGE SCALE GENOMIC DNA]</scope>
    <source>
        <strain evidence="2 3">USBA 78</strain>
    </source>
</reference>
<evidence type="ECO:0000259" key="1">
    <source>
        <dbReference type="Pfam" id="PF13338"/>
    </source>
</evidence>
<gene>
    <name evidence="2" type="ORF">SAMN05428964_105121</name>
</gene>
<accession>A0A285TS95</accession>
<dbReference type="Proteomes" id="UP000219068">
    <property type="component" value="Unassembled WGS sequence"/>
</dbReference>
<protein>
    <submittedName>
        <fullName evidence="2">Transcriptional regulator, AbiEi antitoxin, Type IV TA system</fullName>
    </submittedName>
</protein>
<dbReference type="RefSeq" id="WP_097052694.1">
    <property type="nucleotide sequence ID" value="NZ_OBMM01000005.1"/>
</dbReference>
<evidence type="ECO:0000313" key="3">
    <source>
        <dbReference type="Proteomes" id="UP000219068"/>
    </source>
</evidence>
<evidence type="ECO:0000313" key="2">
    <source>
        <dbReference type="EMBL" id="SOC26469.1"/>
    </source>
</evidence>
<dbReference type="EMBL" id="OBMM01000005">
    <property type="protein sequence ID" value="SOC26469.1"/>
    <property type="molecule type" value="Genomic_DNA"/>
</dbReference>
<sequence length="205" mass="22863">MPDVARERLSKLFKDRQIVRFVDLKDIGLGSREIDRLVSREVLEKVGHGAYRLSDAEAPSTWLSFAVLAVRHPEAIICLDSAAAYYGFTTANPINVHAAFPYNSSIPSSRSPSVQGVRWQEKSMTLGIETVTVANTPVKITSKARTVVDLLRAAERSGDKELALEVLKSYVNEGEPIRDLSRYAKALNREKSIRPYLDAVQAFRM</sequence>
<dbReference type="InterPro" id="IPR025159">
    <property type="entry name" value="AbiEi_N"/>
</dbReference>
<organism evidence="2 3">
    <name type="scientific">Thalassospira xiamenensis</name>
    <dbReference type="NCBI Taxonomy" id="220697"/>
    <lineage>
        <taxon>Bacteria</taxon>
        <taxon>Pseudomonadati</taxon>
        <taxon>Pseudomonadota</taxon>
        <taxon>Alphaproteobacteria</taxon>
        <taxon>Rhodospirillales</taxon>
        <taxon>Thalassospiraceae</taxon>
        <taxon>Thalassospira</taxon>
    </lineage>
</organism>